<keyword evidence="2" id="KW-1185">Reference proteome</keyword>
<dbReference type="AlphaFoldDB" id="A0A2R4WZ72"/>
<protein>
    <submittedName>
        <fullName evidence="1">Uncharacterized protein</fullName>
    </submittedName>
</protein>
<name>A0A2R4WZ72_9EURY</name>
<dbReference type="RefSeq" id="WP_108381174.1">
    <property type="nucleotide sequence ID" value="NZ_CP028858.1"/>
</dbReference>
<dbReference type="Proteomes" id="UP000244727">
    <property type="component" value="Chromosome"/>
</dbReference>
<proteinExistence type="predicted"/>
<reference evidence="1 2" key="1">
    <citation type="submission" date="2018-04" db="EMBL/GenBank/DDBJ databases">
        <title>Halococcoides cellulosivorans gen. nov., sp. nov., an extremely halophilic cellulose-utilizing haloarchaeon from hypersaline lakes.</title>
        <authorList>
            <person name="Sorokin D.Y."/>
            <person name="Toshchakov S.V."/>
            <person name="Samarov N.I."/>
            <person name="Korzhenkov A."/>
            <person name="Kublanov I.V."/>
        </authorList>
    </citation>
    <scope>NUCLEOTIDE SEQUENCE [LARGE SCALE GENOMIC DNA]</scope>
    <source>
        <strain evidence="1 2">HArcel1</strain>
    </source>
</reference>
<dbReference type="KEGG" id="harc:HARCEL1_03275"/>
<accession>A0A2R4WZ72</accession>
<dbReference type="EMBL" id="CP028858">
    <property type="protein sequence ID" value="AWB26805.1"/>
    <property type="molecule type" value="Genomic_DNA"/>
</dbReference>
<evidence type="ECO:0000313" key="2">
    <source>
        <dbReference type="Proteomes" id="UP000244727"/>
    </source>
</evidence>
<organism evidence="1 2">
    <name type="scientific">Halococcoides cellulosivorans</name>
    <dbReference type="NCBI Taxonomy" id="1679096"/>
    <lineage>
        <taxon>Archaea</taxon>
        <taxon>Methanobacteriati</taxon>
        <taxon>Methanobacteriota</taxon>
        <taxon>Stenosarchaea group</taxon>
        <taxon>Halobacteria</taxon>
        <taxon>Halobacteriales</taxon>
        <taxon>Haloarculaceae</taxon>
        <taxon>Halococcoides</taxon>
    </lineage>
</organism>
<sequence length="223" mass="23752">MTDDDDYEDYRNSLDEIIDGGGCMEALEATGEMRSEPTRKDLLGGPTDGVATTDPADDALAEVDADEATRTLRARYDSLDALRETLRATVSNDVLDALKVGGRVADLALDPPVCLKTFNAEAPVGAMTLVPHVTDEGAIDRLMTRVSDDVVVHAVPETGYSYAVVGGLDGQVIDADGVRELSGEPLDERVTGVDCDEEVALTTRYVQRETADGVVVETTCEAV</sequence>
<gene>
    <name evidence="1" type="ORF">HARCEL1_03275</name>
</gene>
<dbReference type="GeneID" id="36511496"/>
<evidence type="ECO:0000313" key="1">
    <source>
        <dbReference type="EMBL" id="AWB26805.1"/>
    </source>
</evidence>